<proteinExistence type="predicted"/>
<feature type="compositionally biased region" description="Low complexity" evidence="1">
    <location>
        <begin position="129"/>
        <end position="150"/>
    </location>
</feature>
<dbReference type="EMBL" id="ABJB010422628">
    <property type="status" value="NOT_ANNOTATED_CDS"/>
    <property type="molecule type" value="Genomic_DNA"/>
</dbReference>
<dbReference type="InParanoid" id="B7PCR1"/>
<gene>
    <name evidence="2" type="ORF">IscW_ISCW016594</name>
</gene>
<dbReference type="PaxDb" id="6945-B7PCR1"/>
<dbReference type="VEuPathDB" id="VectorBase:ISCI016594"/>
<dbReference type="Proteomes" id="UP000001555">
    <property type="component" value="Unassembled WGS sequence"/>
</dbReference>
<reference evidence="3" key="2">
    <citation type="submission" date="2020-05" db="UniProtKB">
        <authorList>
            <consortium name="EnsemblMetazoa"/>
        </authorList>
    </citation>
    <scope>IDENTIFICATION</scope>
    <source>
        <strain evidence="3">wikel</strain>
    </source>
</reference>
<dbReference type="EMBL" id="ABJB010445893">
    <property type="status" value="NOT_ANNOTATED_CDS"/>
    <property type="molecule type" value="Genomic_DNA"/>
</dbReference>
<accession>B7PCR1</accession>
<dbReference type="EMBL" id="ABJB010627143">
    <property type="status" value="NOT_ANNOTATED_CDS"/>
    <property type="molecule type" value="Genomic_DNA"/>
</dbReference>
<feature type="region of interest" description="Disordered" evidence="1">
    <location>
        <begin position="100"/>
        <end position="150"/>
    </location>
</feature>
<sequence length="150" mass="16184">MPYNQVSKVNWKRSWEVAVPEPVAKTPDVVPLPAPPPGILVNRAARHYGPCPLCISSSRGVARRCRLPGISVAFAALSSSMALFLRQRWFRTDLMPAEDAAGLRQNGGSGDHESKLAGGMKARGRYRSRSLSASSTDSYSSGKSAKNARD</sequence>
<organism>
    <name type="scientific">Ixodes scapularis</name>
    <name type="common">Black-legged tick</name>
    <name type="synonym">Deer tick</name>
    <dbReference type="NCBI Taxonomy" id="6945"/>
    <lineage>
        <taxon>Eukaryota</taxon>
        <taxon>Metazoa</taxon>
        <taxon>Ecdysozoa</taxon>
        <taxon>Arthropoda</taxon>
        <taxon>Chelicerata</taxon>
        <taxon>Arachnida</taxon>
        <taxon>Acari</taxon>
        <taxon>Parasitiformes</taxon>
        <taxon>Ixodida</taxon>
        <taxon>Ixodoidea</taxon>
        <taxon>Ixodidae</taxon>
        <taxon>Ixodinae</taxon>
        <taxon>Ixodes</taxon>
    </lineage>
</organism>
<dbReference type="AlphaFoldDB" id="B7PCR1"/>
<protein>
    <submittedName>
        <fullName evidence="2 3">Uncharacterized protein</fullName>
    </submittedName>
</protein>
<evidence type="ECO:0000313" key="3">
    <source>
        <dbReference type="EnsemblMetazoa" id="ISCW016594-PA"/>
    </source>
</evidence>
<dbReference type="EMBL" id="ABJB010072852">
    <property type="status" value="NOT_ANNOTATED_CDS"/>
    <property type="molecule type" value="Genomic_DNA"/>
</dbReference>
<evidence type="ECO:0000313" key="4">
    <source>
        <dbReference type="Proteomes" id="UP000001555"/>
    </source>
</evidence>
<evidence type="ECO:0000313" key="2">
    <source>
        <dbReference type="EMBL" id="EEC04383.1"/>
    </source>
</evidence>
<dbReference type="EMBL" id="DS685281">
    <property type="protein sequence ID" value="EEC04383.1"/>
    <property type="molecule type" value="Genomic_DNA"/>
</dbReference>
<dbReference type="EMBL" id="ABJB010861200">
    <property type="status" value="NOT_ANNOTATED_CDS"/>
    <property type="molecule type" value="Genomic_DNA"/>
</dbReference>
<dbReference type="VEuPathDB" id="VectorBase:ISCW016594"/>
<evidence type="ECO:0000256" key="1">
    <source>
        <dbReference type="SAM" id="MobiDB-lite"/>
    </source>
</evidence>
<dbReference type="EnsemblMetazoa" id="ISCW016594-RA">
    <property type="protein sequence ID" value="ISCW016594-PA"/>
    <property type="gene ID" value="ISCW016594"/>
</dbReference>
<keyword evidence="4" id="KW-1185">Reference proteome</keyword>
<name>B7PCR1_IXOSC</name>
<dbReference type="HOGENOM" id="CLU_1742564_0_0_1"/>
<reference evidence="2 4" key="1">
    <citation type="submission" date="2008-03" db="EMBL/GenBank/DDBJ databases">
        <title>Annotation of Ixodes scapularis.</title>
        <authorList>
            <consortium name="Ixodes scapularis Genome Project Consortium"/>
            <person name="Caler E."/>
            <person name="Hannick L.I."/>
            <person name="Bidwell S."/>
            <person name="Joardar V."/>
            <person name="Thiagarajan M."/>
            <person name="Amedeo P."/>
            <person name="Galinsky K.J."/>
            <person name="Schobel S."/>
            <person name="Inman J."/>
            <person name="Hostetler J."/>
            <person name="Miller J."/>
            <person name="Hammond M."/>
            <person name="Megy K."/>
            <person name="Lawson D."/>
            <person name="Kodira C."/>
            <person name="Sutton G."/>
            <person name="Meyer J."/>
            <person name="Hill C.A."/>
            <person name="Birren B."/>
            <person name="Nene V."/>
            <person name="Collins F."/>
            <person name="Alarcon-Chaidez F."/>
            <person name="Wikel S."/>
            <person name="Strausberg R."/>
        </authorList>
    </citation>
    <scope>NUCLEOTIDE SEQUENCE [LARGE SCALE GENOMIC DNA]</scope>
    <source>
        <strain evidence="4">Wikel</strain>
        <strain evidence="2">Wikel colony</strain>
    </source>
</reference>